<dbReference type="InterPro" id="IPR029058">
    <property type="entry name" value="AB_hydrolase_fold"/>
</dbReference>
<dbReference type="KEGG" id="rti:DC20_00720"/>
<dbReference type="Gene3D" id="3.40.50.1820">
    <property type="entry name" value="alpha/beta hydrolase"/>
    <property type="match status" value="1"/>
</dbReference>
<evidence type="ECO:0000313" key="6">
    <source>
        <dbReference type="Proteomes" id="UP000061382"/>
    </source>
</evidence>
<dbReference type="SUPFAM" id="SSF53474">
    <property type="entry name" value="alpha/beta-Hydrolases"/>
    <property type="match status" value="1"/>
</dbReference>
<dbReference type="EMBL" id="CP012643">
    <property type="protein sequence ID" value="ALI97779.1"/>
    <property type="molecule type" value="Genomic_DNA"/>
</dbReference>
<proteinExistence type="predicted"/>
<dbReference type="PANTHER" id="PTHR43037">
    <property type="entry name" value="UNNAMED PRODUCT-RELATED"/>
    <property type="match status" value="1"/>
</dbReference>
<feature type="domain" description="Phospholipase/carboxylesterase/thioesterase" evidence="4">
    <location>
        <begin position="122"/>
        <end position="190"/>
    </location>
</feature>
<gene>
    <name evidence="5" type="ORF">DC20_00720</name>
</gene>
<dbReference type="InterPro" id="IPR050955">
    <property type="entry name" value="Plant_Biomass_Hydrol_Est"/>
</dbReference>
<name>A0A0P0CNP5_9BACT</name>
<dbReference type="GO" id="GO:0016787">
    <property type="term" value="F:hydrolase activity"/>
    <property type="evidence" value="ECO:0007669"/>
    <property type="project" value="UniProtKB-KW"/>
</dbReference>
<organism evidence="5 6">
    <name type="scientific">Rufibacter tibetensis</name>
    <dbReference type="NCBI Taxonomy" id="512763"/>
    <lineage>
        <taxon>Bacteria</taxon>
        <taxon>Pseudomonadati</taxon>
        <taxon>Bacteroidota</taxon>
        <taxon>Cytophagia</taxon>
        <taxon>Cytophagales</taxon>
        <taxon>Hymenobacteraceae</taxon>
        <taxon>Rufibacter</taxon>
    </lineage>
</organism>
<dbReference type="Proteomes" id="UP000061382">
    <property type="component" value="Chromosome"/>
</dbReference>
<evidence type="ECO:0000259" key="4">
    <source>
        <dbReference type="Pfam" id="PF02230"/>
    </source>
</evidence>
<feature type="region of interest" description="Disordered" evidence="3">
    <location>
        <begin position="1"/>
        <end position="29"/>
    </location>
</feature>
<dbReference type="PANTHER" id="PTHR43037:SF5">
    <property type="entry name" value="FERULOYL ESTERASE"/>
    <property type="match status" value="1"/>
</dbReference>
<evidence type="ECO:0000256" key="2">
    <source>
        <dbReference type="ARBA" id="ARBA00022801"/>
    </source>
</evidence>
<evidence type="ECO:0000256" key="1">
    <source>
        <dbReference type="ARBA" id="ARBA00022729"/>
    </source>
</evidence>
<dbReference type="AlphaFoldDB" id="A0A0P0CNP5"/>
<protein>
    <submittedName>
        <fullName evidence="5">Phospholipase</fullName>
    </submittedName>
</protein>
<dbReference type="OrthoDB" id="9795555at2"/>
<keyword evidence="2" id="KW-0378">Hydrolase</keyword>
<keyword evidence="1" id="KW-0732">Signal</keyword>
<dbReference type="PATRIC" id="fig|512763.3.peg.160"/>
<feature type="compositionally biased region" description="Low complexity" evidence="3">
    <location>
        <begin position="14"/>
        <end position="26"/>
    </location>
</feature>
<dbReference type="RefSeq" id="WP_062542075.1">
    <property type="nucleotide sequence ID" value="NZ_CP012643.1"/>
</dbReference>
<dbReference type="InterPro" id="IPR003140">
    <property type="entry name" value="PLipase/COase/thioEstase"/>
</dbReference>
<evidence type="ECO:0000256" key="3">
    <source>
        <dbReference type="SAM" id="MobiDB-lite"/>
    </source>
</evidence>
<evidence type="ECO:0000313" key="5">
    <source>
        <dbReference type="EMBL" id="ALI97779.1"/>
    </source>
</evidence>
<dbReference type="STRING" id="512763.DC20_00720"/>
<keyword evidence="6" id="KW-1185">Reference proteome</keyword>
<sequence>MIVSRNTYKTGRLTARPATPTQQPTAKSGVQSLNLDSTKDGLLYVPKGYSPANPAALAVMLHGSGGNPEQGMWLLQRYADAHNMILIAPASRKYTWDVIVSDSFGPDVIYIDQALAHVFNHYAIDTTRIALGGFSDGASYALCLGLTNGDLFTHIIAFSPGFGFSLEKVGRSAIFISHGLHDSVLPIDPCSRNVVKDLKSQDREVYYLEFNGDHEIPENISNTAVQWFTGQQ</sequence>
<dbReference type="Pfam" id="PF02230">
    <property type="entry name" value="Abhydrolase_2"/>
    <property type="match status" value="1"/>
</dbReference>
<accession>A0A0P0CNP5</accession>
<reference evidence="5 6" key="1">
    <citation type="submission" date="2015-08" db="EMBL/GenBank/DDBJ databases">
        <title>Complete genome sequence of Rufibacter tibetensis strain 1351t, a radiation-resistant bacterium from tibet plateau.</title>
        <authorList>
            <person name="Dai J."/>
        </authorList>
    </citation>
    <scope>NUCLEOTIDE SEQUENCE [LARGE SCALE GENOMIC DNA]</scope>
    <source>
        <strain evidence="5 6">1351</strain>
    </source>
</reference>